<organism evidence="2 3">
    <name type="scientific">Bradyrhizobium canariense</name>
    <dbReference type="NCBI Taxonomy" id="255045"/>
    <lineage>
        <taxon>Bacteria</taxon>
        <taxon>Pseudomonadati</taxon>
        <taxon>Pseudomonadota</taxon>
        <taxon>Alphaproteobacteria</taxon>
        <taxon>Hyphomicrobiales</taxon>
        <taxon>Nitrobacteraceae</taxon>
        <taxon>Bradyrhizobium</taxon>
    </lineage>
</organism>
<dbReference type="SUPFAM" id="SSF55729">
    <property type="entry name" value="Acyl-CoA N-acyltransferases (Nat)"/>
    <property type="match status" value="1"/>
</dbReference>
<dbReference type="Gene3D" id="3.40.630.30">
    <property type="match status" value="1"/>
</dbReference>
<evidence type="ECO:0000313" key="2">
    <source>
        <dbReference type="EMBL" id="SDS67477.1"/>
    </source>
</evidence>
<dbReference type="EMBL" id="LT629750">
    <property type="protein sequence ID" value="SDS67477.1"/>
    <property type="molecule type" value="Genomic_DNA"/>
</dbReference>
<keyword evidence="2" id="KW-0808">Transferase</keyword>
<dbReference type="Gene3D" id="3.40.630.90">
    <property type="match status" value="1"/>
</dbReference>
<name>A0A1H1U529_9BRAD</name>
<dbReference type="InterPro" id="IPR041496">
    <property type="entry name" value="YitH/HolE_GNAT"/>
</dbReference>
<dbReference type="PANTHER" id="PTHR47237">
    <property type="entry name" value="SLL0310 PROTEIN"/>
    <property type="match status" value="1"/>
</dbReference>
<dbReference type="Pfam" id="PF00583">
    <property type="entry name" value="Acetyltransf_1"/>
    <property type="match status" value="1"/>
</dbReference>
<sequence>MAVIDEPAIVRLDPSDALAGLALSAEAHWNQNEADWRFFLSKGTVFGVRDKDGQLVATAALLPYTSSDAWISMVLVTASWRRRGLATRLVDACLDTATKRGLTTWLDATPAGAAVYGPLGFTPTLQLRRLRLESQTPAQTRGGLSACDLTEFAARDISAMGFDRGDLLSELSARPASRVLSNGAAMSLVRDGRAARHIGPLFADDPESALALVDEIARNETRPVLIDAVTSQSEFLDGLTNSGWTSERPFQRMRFGRATTQAADLPFAVAGPEYG</sequence>
<gene>
    <name evidence="2" type="ORF">SAMN05444158_2813</name>
</gene>
<dbReference type="Proteomes" id="UP000243904">
    <property type="component" value="Chromosome I"/>
</dbReference>
<dbReference type="InterPro" id="IPR052729">
    <property type="entry name" value="Acyl/Acetyltrans_Enzymes"/>
</dbReference>
<dbReference type="Pfam" id="PF18014">
    <property type="entry name" value="Acetyltransf_18"/>
    <property type="match status" value="1"/>
</dbReference>
<dbReference type="InterPro" id="IPR000182">
    <property type="entry name" value="GNAT_dom"/>
</dbReference>
<dbReference type="PANTHER" id="PTHR47237:SF2">
    <property type="entry name" value="BLL4206 PROTEIN"/>
    <property type="match status" value="1"/>
</dbReference>
<dbReference type="CDD" id="cd04301">
    <property type="entry name" value="NAT_SF"/>
    <property type="match status" value="1"/>
</dbReference>
<dbReference type="GO" id="GO:0016747">
    <property type="term" value="F:acyltransferase activity, transferring groups other than amino-acyl groups"/>
    <property type="evidence" value="ECO:0007669"/>
    <property type="project" value="InterPro"/>
</dbReference>
<protein>
    <submittedName>
        <fullName evidence="2">Acetyltransferase (GNAT) family protein</fullName>
    </submittedName>
</protein>
<dbReference type="InterPro" id="IPR016181">
    <property type="entry name" value="Acyl_CoA_acyltransferase"/>
</dbReference>
<dbReference type="PROSITE" id="PS51186">
    <property type="entry name" value="GNAT"/>
    <property type="match status" value="1"/>
</dbReference>
<accession>A0A1H1U529</accession>
<evidence type="ECO:0000259" key="1">
    <source>
        <dbReference type="PROSITE" id="PS51186"/>
    </source>
</evidence>
<evidence type="ECO:0000313" key="3">
    <source>
        <dbReference type="Proteomes" id="UP000243904"/>
    </source>
</evidence>
<dbReference type="RefSeq" id="WP_146687683.1">
    <property type="nucleotide sequence ID" value="NZ_LT629750.1"/>
</dbReference>
<dbReference type="AlphaFoldDB" id="A0A1H1U529"/>
<feature type="domain" description="N-acetyltransferase" evidence="1">
    <location>
        <begin position="7"/>
        <end position="142"/>
    </location>
</feature>
<reference evidence="3" key="1">
    <citation type="submission" date="2016-10" db="EMBL/GenBank/DDBJ databases">
        <authorList>
            <person name="Varghese N."/>
            <person name="Submissions S."/>
        </authorList>
    </citation>
    <scope>NUCLEOTIDE SEQUENCE [LARGE SCALE GENOMIC DNA]</scope>
    <source>
        <strain evidence="3">GAS369</strain>
    </source>
</reference>
<proteinExistence type="predicted"/>
<keyword evidence="3" id="KW-1185">Reference proteome</keyword>